<proteinExistence type="predicted"/>
<dbReference type="Proteomes" id="UP000305398">
    <property type="component" value="Chromosome"/>
</dbReference>
<gene>
    <name evidence="2" type="ORF">FHG12_15655</name>
</gene>
<dbReference type="OrthoDB" id="1357763at2"/>
<reference evidence="2 3" key="1">
    <citation type="submission" date="2019-06" db="EMBL/GenBank/DDBJ databases">
        <authorList>
            <person name="Srinivasan S."/>
        </authorList>
    </citation>
    <scope>NUCLEOTIDE SEQUENCE [LARGE SCALE GENOMIC DNA]</scope>
    <source>
        <strain evidence="2 3">17J68-5</strain>
    </source>
</reference>
<accession>A0A5B8A4A7</accession>
<evidence type="ECO:0000259" key="1">
    <source>
        <dbReference type="Pfam" id="PF00144"/>
    </source>
</evidence>
<dbReference type="RefSeq" id="WP_139516619.1">
    <property type="nucleotide sequence ID" value="NZ_CP040896.1"/>
</dbReference>
<dbReference type="Pfam" id="PF00144">
    <property type="entry name" value="Beta-lactamase"/>
    <property type="match status" value="1"/>
</dbReference>
<dbReference type="KEGG" id="hyj:FHG12_15655"/>
<evidence type="ECO:0000313" key="2">
    <source>
        <dbReference type="EMBL" id="QDA61445.1"/>
    </source>
</evidence>
<name>A0A5B8A4A7_9BACT</name>
<dbReference type="PANTHER" id="PTHR43283:SF18">
    <property type="match status" value="1"/>
</dbReference>
<dbReference type="AlphaFoldDB" id="A0A5B8A4A7"/>
<dbReference type="InterPro" id="IPR012338">
    <property type="entry name" value="Beta-lactam/transpept-like"/>
</dbReference>
<dbReference type="InterPro" id="IPR050789">
    <property type="entry name" value="Diverse_Enzym_Activities"/>
</dbReference>
<dbReference type="PANTHER" id="PTHR43283">
    <property type="entry name" value="BETA-LACTAMASE-RELATED"/>
    <property type="match status" value="1"/>
</dbReference>
<feature type="domain" description="Beta-lactamase-related" evidence="1">
    <location>
        <begin position="40"/>
        <end position="369"/>
    </location>
</feature>
<dbReference type="Gene3D" id="3.40.710.10">
    <property type="entry name" value="DD-peptidase/beta-lactamase superfamily"/>
    <property type="match status" value="1"/>
</dbReference>
<evidence type="ECO:0000313" key="3">
    <source>
        <dbReference type="Proteomes" id="UP000305398"/>
    </source>
</evidence>
<dbReference type="InterPro" id="IPR001466">
    <property type="entry name" value="Beta-lactam-related"/>
</dbReference>
<sequence>MLLKRLVPLLFLLTYLGELAHSQRIQRLDHTYISADSLTSKIQSLMALAQVQGLAVSVFNQGKPVYEKTFGYKRLDTKEPLQPSTVFYGASLSKAVFSVLVLKLVEEGVIDLDTPLQQYLPRPIWTYGPGKSWNQDYTNLKNDSLYAQITARMCLSHTSGFPNWRWDTPDQKLRVGFRPGSRYGYSGEGMCYLQFVLEQRTGKTLEALMREKLFQPLRMTQTSYTWQPRFEANYCFGHGATGQIFPKDKDNAPRSASTLETTLDDYTHFITGVLQQKILRPSSYDAMFSPQIRLRTVHQMGPFAWRDTTSAYDAINLSYGLGWGYLMTPYGRGAFKEGHSDEGWQHYSIVFPDQKMGIVIMSNSNNAEKIFKELLEVAIADTYTPWAWEGYFPYNSSAKK</sequence>
<keyword evidence="3" id="KW-1185">Reference proteome</keyword>
<dbReference type="SUPFAM" id="SSF56601">
    <property type="entry name" value="beta-lactamase/transpeptidase-like"/>
    <property type="match status" value="1"/>
</dbReference>
<dbReference type="EMBL" id="CP040896">
    <property type="protein sequence ID" value="QDA61445.1"/>
    <property type="molecule type" value="Genomic_DNA"/>
</dbReference>
<protein>
    <submittedName>
        <fullName evidence="2">Beta-lactamase family protein</fullName>
    </submittedName>
</protein>
<organism evidence="2 3">
    <name type="scientific">Hymenobacter jejuensis</name>
    <dbReference type="NCBI Taxonomy" id="2502781"/>
    <lineage>
        <taxon>Bacteria</taxon>
        <taxon>Pseudomonadati</taxon>
        <taxon>Bacteroidota</taxon>
        <taxon>Cytophagia</taxon>
        <taxon>Cytophagales</taxon>
        <taxon>Hymenobacteraceae</taxon>
        <taxon>Hymenobacter</taxon>
    </lineage>
</organism>